<dbReference type="InterPro" id="IPR003382">
    <property type="entry name" value="Flavoprotein"/>
</dbReference>
<dbReference type="GO" id="GO:0004633">
    <property type="term" value="F:phosphopantothenoylcysteine decarboxylase activity"/>
    <property type="evidence" value="ECO:0007669"/>
    <property type="project" value="UniProtKB-EC"/>
</dbReference>
<dbReference type="AlphaFoldDB" id="A0AAJ6CKU0"/>
<feature type="domain" description="Flavoprotein" evidence="3">
    <location>
        <begin position="26"/>
        <end position="222"/>
    </location>
</feature>
<dbReference type="GO" id="GO:0010181">
    <property type="term" value="F:FMN binding"/>
    <property type="evidence" value="ECO:0007669"/>
    <property type="project" value="TreeGrafter"/>
</dbReference>
<dbReference type="SUPFAM" id="SSF52507">
    <property type="entry name" value="Homo-oligomeric flavin-containing Cys decarboxylases, HFCD"/>
    <property type="match status" value="1"/>
</dbReference>
<comment type="similarity">
    <text evidence="2">Belongs to the HFCD (homooligomeric flavin containing Cys decarboxylase) superfamily.</text>
</comment>
<gene>
    <name evidence="4" type="ORF">MARU1_000731</name>
</gene>
<dbReference type="InterPro" id="IPR036551">
    <property type="entry name" value="Flavin_trans-like"/>
</dbReference>
<keyword evidence="4" id="KW-0456">Lyase</keyword>
<dbReference type="Pfam" id="PF02441">
    <property type="entry name" value="Flavoprotein"/>
    <property type="match status" value="1"/>
</dbReference>
<sequence length="227" mass="25341">MTHIPRSLQGAYAPLSVPPTKERPLHVVLACTGSVASIKVPLIAERLVTQYAHVHVYVVATTSSRHFFSMPRTSFRVHDLAEMNRTGVQTDQAPRVHVWTDEDEWQAWHQMGDPVLHIELRRWADLVLIAPCSANTLAKLSQGLCDNVLTSLMRAVSPATPVWVFPAMNTLMYLHPLTAQHIKTIESFGYKVYGPISKRLACGDMGEGAMYEWTAIVEKVAHTFALT</sequence>
<proteinExistence type="inferred from homology"/>
<evidence type="ECO:0000313" key="5">
    <source>
        <dbReference type="Proteomes" id="UP001217582"/>
    </source>
</evidence>
<keyword evidence="1" id="KW-0173">Coenzyme A biosynthesis</keyword>
<accession>A0AAJ6CKU0</accession>
<dbReference type="Gene3D" id="3.40.50.1950">
    <property type="entry name" value="Flavin prenyltransferase-like"/>
    <property type="match status" value="1"/>
</dbReference>
<dbReference type="PANTHER" id="PTHR14359:SF6">
    <property type="entry name" value="PHOSPHOPANTOTHENOYLCYSTEINE DECARBOXYLASE"/>
    <property type="match status" value="1"/>
</dbReference>
<reference evidence="4 5" key="1">
    <citation type="submission" date="2023-03" db="EMBL/GenBank/DDBJ databases">
        <title>Mating type loci evolution in Malassezia.</title>
        <authorList>
            <person name="Coelho M.A."/>
        </authorList>
    </citation>
    <scope>NUCLEOTIDE SEQUENCE [LARGE SCALE GENOMIC DNA]</scope>
    <source>
        <strain evidence="4 5">CBS 13387</strain>
    </source>
</reference>
<name>A0AAJ6CKU0_9BASI</name>
<evidence type="ECO:0000256" key="2">
    <source>
        <dbReference type="ARBA" id="ARBA00038350"/>
    </source>
</evidence>
<dbReference type="PANTHER" id="PTHR14359">
    <property type="entry name" value="HOMO-OLIGOMERIC FLAVIN CONTAINING CYS DECARBOXYLASE FAMILY"/>
    <property type="match status" value="1"/>
</dbReference>
<evidence type="ECO:0000313" key="4">
    <source>
        <dbReference type="EMBL" id="WFD14725.1"/>
    </source>
</evidence>
<evidence type="ECO:0000259" key="3">
    <source>
        <dbReference type="Pfam" id="PF02441"/>
    </source>
</evidence>
<protein>
    <submittedName>
        <fullName evidence="4">Phosphopantothenoylcysteine decarboxylase</fullName>
        <ecNumber evidence="4">4.1.1.36</ecNumber>
    </submittedName>
</protein>
<organism evidence="4 5">
    <name type="scientific">Malassezia arunalokei</name>
    <dbReference type="NCBI Taxonomy" id="1514897"/>
    <lineage>
        <taxon>Eukaryota</taxon>
        <taxon>Fungi</taxon>
        <taxon>Dikarya</taxon>
        <taxon>Basidiomycota</taxon>
        <taxon>Ustilaginomycotina</taxon>
        <taxon>Malasseziomycetes</taxon>
        <taxon>Malasseziales</taxon>
        <taxon>Malasseziaceae</taxon>
        <taxon>Malassezia</taxon>
    </lineage>
</organism>
<dbReference type="EC" id="4.1.1.36" evidence="4"/>
<keyword evidence="5" id="KW-1185">Reference proteome</keyword>
<evidence type="ECO:0000256" key="1">
    <source>
        <dbReference type="ARBA" id="ARBA00022993"/>
    </source>
</evidence>
<dbReference type="Proteomes" id="UP001217582">
    <property type="component" value="Chromosome 2"/>
</dbReference>
<dbReference type="GO" id="GO:0015937">
    <property type="term" value="P:coenzyme A biosynthetic process"/>
    <property type="evidence" value="ECO:0007669"/>
    <property type="project" value="UniProtKB-KW"/>
</dbReference>
<dbReference type="EMBL" id="CP119917">
    <property type="protein sequence ID" value="WFD14725.1"/>
    <property type="molecule type" value="Genomic_DNA"/>
</dbReference>
<dbReference type="GO" id="GO:0071513">
    <property type="term" value="C:phosphopantothenoylcysteine decarboxylase complex"/>
    <property type="evidence" value="ECO:0007669"/>
    <property type="project" value="TreeGrafter"/>
</dbReference>